<dbReference type="AlphaFoldDB" id="A0A222P2B9"/>
<evidence type="ECO:0000313" key="5">
    <source>
        <dbReference type="Proteomes" id="UP000201728"/>
    </source>
</evidence>
<keyword evidence="5" id="KW-1185">Reference proteome</keyword>
<dbReference type="PRINTS" id="PR00744">
    <property type="entry name" value="GLHYDRLASE37"/>
</dbReference>
<dbReference type="Gene3D" id="1.50.10.10">
    <property type="match status" value="1"/>
</dbReference>
<evidence type="ECO:0000256" key="2">
    <source>
        <dbReference type="ARBA" id="ARBA00023295"/>
    </source>
</evidence>
<feature type="chain" id="PRO_5012239916" evidence="3">
    <location>
        <begin position="20"/>
        <end position="520"/>
    </location>
</feature>
<dbReference type="RefSeq" id="WP_094091002.1">
    <property type="nucleotide sequence ID" value="NZ_CP016397.1"/>
</dbReference>
<keyword evidence="1 4" id="KW-0378">Hydrolase</keyword>
<dbReference type="SUPFAM" id="SSF48208">
    <property type="entry name" value="Six-hairpin glycosidases"/>
    <property type="match status" value="1"/>
</dbReference>
<protein>
    <submittedName>
        <fullName evidence="4">Periplasmic trehalase</fullName>
        <ecNumber evidence="4">3.2.1.28</ecNumber>
    </submittedName>
</protein>
<dbReference type="OrthoDB" id="106887at2"/>
<dbReference type="InterPro" id="IPR008928">
    <property type="entry name" value="6-hairpin_glycosidase_sf"/>
</dbReference>
<dbReference type="PANTHER" id="PTHR23403">
    <property type="entry name" value="TREHALASE"/>
    <property type="match status" value="1"/>
</dbReference>
<dbReference type="InterPro" id="IPR018232">
    <property type="entry name" value="Glyco_hydro_37_CS"/>
</dbReference>
<reference evidence="5" key="1">
    <citation type="submission" date="2016-07" db="EMBL/GenBank/DDBJ databases">
        <authorList>
            <person name="Florea S."/>
            <person name="Webb J.S."/>
            <person name="Jaromczyk J."/>
            <person name="Schardl C.L."/>
        </authorList>
    </citation>
    <scope>NUCLEOTIDE SEQUENCE [LARGE SCALE GENOMIC DNA]</scope>
    <source>
        <strain evidence="5">CDC-D5610</strain>
    </source>
</reference>
<dbReference type="PROSITE" id="PS00927">
    <property type="entry name" value="TREHALASE_1"/>
    <property type="match status" value="1"/>
</dbReference>
<gene>
    <name evidence="4" type="primary">treA</name>
    <name evidence="4" type="ORF">clem_07255</name>
</gene>
<keyword evidence="2 4" id="KW-0326">Glycosidase</keyword>
<dbReference type="InterPro" id="IPR012341">
    <property type="entry name" value="6hp_glycosidase-like_sf"/>
</dbReference>
<sequence>MRKLPIICFIAFISLNTAANNLKNSQNPEVTRYIEKSWDILVRDNHHLLKSQHDAKLTAQRLIIYVSKEEDINAIRNEAIKKFPPNKNRLIEFRYLPKDISTISEHGLLYLPYPYVVPGGRFNEMYGWDSYFIELGLLEHNRFNLARHMVDNIIYEINHYGTILNANRSYYLERSHPPLLTEMILAYYHRTGDKEWLAKTLPAINKLYQYWMSPPHFIAELGLSRYYAMGEGPCPEESLSYYAKVTDYFKTHQINDYDKSMYYDKKTNQLTPLFYRADRTVRESGLDITAKYGPFSAAILDYVPVDLNVLLYKLEEEASEIHRILNDFPAAQKWRELAVKRAERINRYLWDEQKGYYFDYNFKNKELRPYIYATTFYPLWAGIASKEQATAIVNNLPKLLAKGGLLTSTNYPGFQWDAPFGWAPLQYFAVYGLKRYGYTDLALDIAQRFVSTVNKGFLEGHTIFEKYDVETLSVKTKDKIKYSYSSNETGFGWTNGVYLVFLNLIKQQNPLLKNPTHVPL</sequence>
<evidence type="ECO:0000256" key="1">
    <source>
        <dbReference type="ARBA" id="ARBA00022801"/>
    </source>
</evidence>
<dbReference type="GO" id="GO:0004555">
    <property type="term" value="F:alpha,alpha-trehalase activity"/>
    <property type="evidence" value="ECO:0007669"/>
    <property type="project" value="UniProtKB-EC"/>
</dbReference>
<dbReference type="Pfam" id="PF01204">
    <property type="entry name" value="Trehalase"/>
    <property type="match status" value="1"/>
</dbReference>
<name>A0A222P2B9_9GAMM</name>
<proteinExistence type="predicted"/>
<organism evidence="4 5">
    <name type="scientific">Legionella clemsonensis</name>
    <dbReference type="NCBI Taxonomy" id="1867846"/>
    <lineage>
        <taxon>Bacteria</taxon>
        <taxon>Pseudomonadati</taxon>
        <taxon>Pseudomonadota</taxon>
        <taxon>Gammaproteobacteria</taxon>
        <taxon>Legionellales</taxon>
        <taxon>Legionellaceae</taxon>
        <taxon>Legionella</taxon>
    </lineage>
</organism>
<dbReference type="EC" id="3.2.1.28" evidence="4"/>
<dbReference type="EMBL" id="CP016397">
    <property type="protein sequence ID" value="ASQ46004.1"/>
    <property type="molecule type" value="Genomic_DNA"/>
</dbReference>
<dbReference type="Proteomes" id="UP000201728">
    <property type="component" value="Chromosome"/>
</dbReference>
<dbReference type="GO" id="GO:0005993">
    <property type="term" value="P:trehalose catabolic process"/>
    <property type="evidence" value="ECO:0007669"/>
    <property type="project" value="TreeGrafter"/>
</dbReference>
<evidence type="ECO:0000313" key="4">
    <source>
        <dbReference type="EMBL" id="ASQ46004.1"/>
    </source>
</evidence>
<accession>A0A222P2B9</accession>
<dbReference type="InterPro" id="IPR001661">
    <property type="entry name" value="Glyco_hydro_37"/>
</dbReference>
<dbReference type="PROSITE" id="PS00928">
    <property type="entry name" value="TREHALASE_2"/>
    <property type="match status" value="1"/>
</dbReference>
<dbReference type="PANTHER" id="PTHR23403:SF6">
    <property type="entry name" value="CYTOSOLIC NEUTRAL TREHALASE-RELATED"/>
    <property type="match status" value="1"/>
</dbReference>
<keyword evidence="3" id="KW-0732">Signal</keyword>
<evidence type="ECO:0000256" key="3">
    <source>
        <dbReference type="SAM" id="SignalP"/>
    </source>
</evidence>
<feature type="signal peptide" evidence="3">
    <location>
        <begin position="1"/>
        <end position="19"/>
    </location>
</feature>
<dbReference type="KEGG" id="lcd:clem_07255"/>